<keyword evidence="3" id="KW-0378">Hydrolase</keyword>
<dbReference type="SUPFAM" id="SSF52266">
    <property type="entry name" value="SGNH hydrolase"/>
    <property type="match status" value="1"/>
</dbReference>
<dbReference type="GO" id="GO:0016788">
    <property type="term" value="F:hydrolase activity, acting on ester bonds"/>
    <property type="evidence" value="ECO:0007669"/>
    <property type="project" value="InterPro"/>
</dbReference>
<dbReference type="PANTHER" id="PTHR22835">
    <property type="entry name" value="ZINC FINGER FYVE DOMAIN CONTAINING PROTEIN"/>
    <property type="match status" value="1"/>
</dbReference>
<dbReference type="Pfam" id="PF00657">
    <property type="entry name" value="Lipase_GDSL"/>
    <property type="match status" value="1"/>
</dbReference>
<evidence type="ECO:0000256" key="5">
    <source>
        <dbReference type="SAM" id="SignalP"/>
    </source>
</evidence>
<keyword evidence="7" id="KW-1185">Reference proteome</keyword>
<sequence>MKFLILTLFLFFSFIQLVASTEQQYTSVFSFGDSLADTGNFLNSGAVFFPSISNLPYGMTYFKHATGRCSDGRLVVDFIAEALGLPLLPPYLGKEKDFHRGVNFAVSGATAMDRSFFREIGAELLLWTNMSLSMQIGWFEQLKPSLCSTTKDCNDYFNKSLFLVGEIGGNDYNYAFLSRKSIEQVKTYVPKVVETIIASTQRLIEHGAVNLVVPGNLPIGCNPLYLTVLRSPNPADYDAITGCLKPLNQFSMYHNALLITALEKLRLKNPHANIVYADYYNAALQLDLFPFKFGFIHGPLITCCGSGGGPYNVNVSAFCGAPGSRLLGDPSSYLNWDGIHLTEAGYLNIANGLLYGPYADPPIIHYN</sequence>
<evidence type="ECO:0000313" key="7">
    <source>
        <dbReference type="Proteomes" id="UP000243459"/>
    </source>
</evidence>
<dbReference type="InterPro" id="IPR035669">
    <property type="entry name" value="SGNH_plant_lipase-like"/>
</dbReference>
<reference evidence="7" key="1">
    <citation type="journal article" date="2017" name="Nat. Commun.">
        <title>The asparagus genome sheds light on the origin and evolution of a young Y chromosome.</title>
        <authorList>
            <person name="Harkess A."/>
            <person name="Zhou J."/>
            <person name="Xu C."/>
            <person name="Bowers J.E."/>
            <person name="Van der Hulst R."/>
            <person name="Ayyampalayam S."/>
            <person name="Mercati F."/>
            <person name="Riccardi P."/>
            <person name="McKain M.R."/>
            <person name="Kakrana A."/>
            <person name="Tang H."/>
            <person name="Ray J."/>
            <person name="Groenendijk J."/>
            <person name="Arikit S."/>
            <person name="Mathioni S.M."/>
            <person name="Nakano M."/>
            <person name="Shan H."/>
            <person name="Telgmann-Rauber A."/>
            <person name="Kanno A."/>
            <person name="Yue Z."/>
            <person name="Chen H."/>
            <person name="Li W."/>
            <person name="Chen Y."/>
            <person name="Xu X."/>
            <person name="Zhang Y."/>
            <person name="Luo S."/>
            <person name="Chen H."/>
            <person name="Gao J."/>
            <person name="Mao Z."/>
            <person name="Pires J.C."/>
            <person name="Luo M."/>
            <person name="Kudrna D."/>
            <person name="Wing R.A."/>
            <person name="Meyers B.C."/>
            <person name="Yi K."/>
            <person name="Kong H."/>
            <person name="Lavrijsen P."/>
            <person name="Sunseri F."/>
            <person name="Falavigna A."/>
            <person name="Ye Y."/>
            <person name="Leebens-Mack J.H."/>
            <person name="Chen G."/>
        </authorList>
    </citation>
    <scope>NUCLEOTIDE SEQUENCE [LARGE SCALE GENOMIC DNA]</scope>
    <source>
        <strain evidence="7">cv. DH0086</strain>
    </source>
</reference>
<evidence type="ECO:0000256" key="2">
    <source>
        <dbReference type="ARBA" id="ARBA00022729"/>
    </source>
</evidence>
<evidence type="ECO:0000256" key="4">
    <source>
        <dbReference type="ARBA" id="ARBA00023180"/>
    </source>
</evidence>
<keyword evidence="2 5" id="KW-0732">Signal</keyword>
<evidence type="ECO:0000256" key="1">
    <source>
        <dbReference type="ARBA" id="ARBA00008668"/>
    </source>
</evidence>
<dbReference type="OMA" id="NITILWT"/>
<protein>
    <submittedName>
        <fullName evidence="6">Uncharacterized protein</fullName>
    </submittedName>
</protein>
<dbReference type="Gene3D" id="3.40.50.1110">
    <property type="entry name" value="SGNH hydrolase"/>
    <property type="match status" value="1"/>
</dbReference>
<keyword evidence="4" id="KW-0325">Glycoprotein</keyword>
<organism evidence="6 7">
    <name type="scientific">Asparagus officinalis</name>
    <name type="common">Garden asparagus</name>
    <dbReference type="NCBI Taxonomy" id="4686"/>
    <lineage>
        <taxon>Eukaryota</taxon>
        <taxon>Viridiplantae</taxon>
        <taxon>Streptophyta</taxon>
        <taxon>Embryophyta</taxon>
        <taxon>Tracheophyta</taxon>
        <taxon>Spermatophyta</taxon>
        <taxon>Magnoliopsida</taxon>
        <taxon>Liliopsida</taxon>
        <taxon>Asparagales</taxon>
        <taxon>Asparagaceae</taxon>
        <taxon>Asparagoideae</taxon>
        <taxon>Asparagus</taxon>
    </lineage>
</organism>
<dbReference type="EMBL" id="CM007381">
    <property type="protein sequence ID" value="ONK81113.1"/>
    <property type="molecule type" value="Genomic_DNA"/>
</dbReference>
<dbReference type="InterPro" id="IPR001087">
    <property type="entry name" value="GDSL"/>
</dbReference>
<name>A0A5P1FTW2_ASPOF</name>
<dbReference type="AlphaFoldDB" id="A0A5P1FTW2"/>
<dbReference type="PANTHER" id="PTHR22835:SF659">
    <property type="entry name" value="GDSL LIPASE_ACYLHYDROLASE, PUTATIVE (AFU_ORTHOLOGUE AFUA_2G00510)-RELATED"/>
    <property type="match status" value="1"/>
</dbReference>
<evidence type="ECO:0000256" key="3">
    <source>
        <dbReference type="ARBA" id="ARBA00022801"/>
    </source>
</evidence>
<feature type="chain" id="PRO_5024395281" evidence="5">
    <location>
        <begin position="21"/>
        <end position="367"/>
    </location>
</feature>
<dbReference type="CDD" id="cd01837">
    <property type="entry name" value="SGNH_plant_lipase_like"/>
    <property type="match status" value="1"/>
</dbReference>
<dbReference type="InterPro" id="IPR036514">
    <property type="entry name" value="SGNH_hydro_sf"/>
</dbReference>
<dbReference type="Gramene" id="ONK81113">
    <property type="protein sequence ID" value="ONK81113"/>
    <property type="gene ID" value="A4U43_C01F25450"/>
</dbReference>
<accession>A0A5P1FTW2</accession>
<feature type="signal peptide" evidence="5">
    <location>
        <begin position="1"/>
        <end position="20"/>
    </location>
</feature>
<proteinExistence type="inferred from homology"/>
<evidence type="ECO:0000313" key="6">
    <source>
        <dbReference type="EMBL" id="ONK81113.1"/>
    </source>
</evidence>
<comment type="similarity">
    <text evidence="1">Belongs to the 'GDSL' lipolytic enzyme family.</text>
</comment>
<dbReference type="Proteomes" id="UP000243459">
    <property type="component" value="Chromosome 1"/>
</dbReference>
<gene>
    <name evidence="6" type="ORF">A4U43_C01F25450</name>
</gene>